<sequence>MTAPIPEGRDEQPLDVDQQVPDEHGSELPDGHDPSAAEEAVREENAETSFPEPSQ</sequence>
<evidence type="ECO:0000313" key="2">
    <source>
        <dbReference type="EMBL" id="MBC2961283.1"/>
    </source>
</evidence>
<proteinExistence type="predicted"/>
<reference evidence="2 3" key="1">
    <citation type="submission" date="2020-08" db="EMBL/GenBank/DDBJ databases">
        <title>novel species in genus Nocardioides.</title>
        <authorList>
            <person name="Zhang G."/>
        </authorList>
    </citation>
    <scope>NUCLEOTIDE SEQUENCE [LARGE SCALE GENOMIC DNA]</scope>
    <source>
        <strain evidence="2 3">SC8A-24</strain>
    </source>
</reference>
<dbReference type="EMBL" id="JACMYC010000007">
    <property type="protein sequence ID" value="MBC2961283.1"/>
    <property type="molecule type" value="Genomic_DNA"/>
</dbReference>
<gene>
    <name evidence="2" type="ORF">H7344_13340</name>
</gene>
<protein>
    <submittedName>
        <fullName evidence="2">Uncharacterized protein</fullName>
    </submittedName>
</protein>
<evidence type="ECO:0000313" key="3">
    <source>
        <dbReference type="Proteomes" id="UP000604001"/>
    </source>
</evidence>
<evidence type="ECO:0000256" key="1">
    <source>
        <dbReference type="SAM" id="MobiDB-lite"/>
    </source>
</evidence>
<dbReference type="Proteomes" id="UP000604001">
    <property type="component" value="Unassembled WGS sequence"/>
</dbReference>
<comment type="caution">
    <text evidence="2">The sequence shown here is derived from an EMBL/GenBank/DDBJ whole genome shotgun (WGS) entry which is preliminary data.</text>
</comment>
<name>A0ABR6UAW5_9ACTN</name>
<keyword evidence="3" id="KW-1185">Reference proteome</keyword>
<feature type="compositionally biased region" description="Basic and acidic residues" evidence="1">
    <location>
        <begin position="21"/>
        <end position="45"/>
    </location>
</feature>
<dbReference type="RefSeq" id="WP_186346503.1">
    <property type="nucleotide sequence ID" value="NZ_BMMR01000001.1"/>
</dbReference>
<accession>A0ABR6UAW5</accession>
<feature type="region of interest" description="Disordered" evidence="1">
    <location>
        <begin position="1"/>
        <end position="55"/>
    </location>
</feature>
<organism evidence="2 3">
    <name type="scientific">Nocardioides deserti</name>
    <dbReference type="NCBI Taxonomy" id="1588644"/>
    <lineage>
        <taxon>Bacteria</taxon>
        <taxon>Bacillati</taxon>
        <taxon>Actinomycetota</taxon>
        <taxon>Actinomycetes</taxon>
        <taxon>Propionibacteriales</taxon>
        <taxon>Nocardioidaceae</taxon>
        <taxon>Nocardioides</taxon>
    </lineage>
</organism>